<comment type="function">
    <text evidence="8">Catalyzes the stereoinversion of LL-2,6-diaminopimelate (L,L-DAP) to meso-diaminopimelate (meso-DAP), a precursor of L-lysine and an essential component of the bacterial peptidoglycan.</text>
</comment>
<feature type="binding site" evidence="8">
    <location>
        <position position="188"/>
    </location>
    <ligand>
        <name>substrate</name>
    </ligand>
</feature>
<dbReference type="GO" id="GO:0008837">
    <property type="term" value="F:diaminopimelate epimerase activity"/>
    <property type="evidence" value="ECO:0007669"/>
    <property type="project" value="UniProtKB-UniRule"/>
</dbReference>
<keyword evidence="11" id="KW-1185">Reference proteome</keyword>
<dbReference type="PANTHER" id="PTHR31689:SF0">
    <property type="entry name" value="DIAMINOPIMELATE EPIMERASE"/>
    <property type="match status" value="1"/>
</dbReference>
<feature type="binding site" evidence="8">
    <location>
        <position position="46"/>
    </location>
    <ligand>
        <name>substrate</name>
    </ligand>
</feature>
<feature type="site" description="Could be important to modulate the pK values of the two catalytic cysteine residues" evidence="8">
    <location>
        <position position="157"/>
    </location>
</feature>
<evidence type="ECO:0000256" key="9">
    <source>
        <dbReference type="PROSITE-ProRule" id="PRU10125"/>
    </source>
</evidence>
<dbReference type="UniPathway" id="UPA00034">
    <property type="reaction ID" value="UER00025"/>
</dbReference>
<evidence type="ECO:0000313" key="11">
    <source>
        <dbReference type="Proteomes" id="UP000247763"/>
    </source>
</evidence>
<dbReference type="GO" id="GO:0009089">
    <property type="term" value="P:lysine biosynthetic process via diaminopimelate"/>
    <property type="evidence" value="ECO:0007669"/>
    <property type="project" value="UniProtKB-UniRule"/>
</dbReference>
<proteinExistence type="inferred from homology"/>
<feature type="site" description="Could be important to modulate the pK values of the two catalytic cysteine residues" evidence="8">
    <location>
        <position position="206"/>
    </location>
</feature>
<dbReference type="Gene3D" id="3.10.310.10">
    <property type="entry name" value="Diaminopimelate Epimerase, Chain A, domain 1"/>
    <property type="match status" value="2"/>
</dbReference>
<keyword evidence="5 8" id="KW-0457">Lysine biosynthesis</keyword>
<sequence length="270" mass="28679">MERPFLKMNGLGNDFIVVDARRRAFAPDPETIRRLASRSEGIGCDQFVVIGASETADASIRFWNPDGGEAGACGNASRCVAWRLMEDAGTDEVRLETAGGVLAAWRQGPMRVAVDMGRPRLSWRAVPLSGPHDTLAVPVPEAAPLGPATCLSMGNPHAVFFVPSLSDIDVAGLGARIEASPLFPERVNVGFAEVRSRTHLRLRVWERAAGLTRACGSGACAALVAGVRRGLAGPAGRLELDGGDLEIAWGIDGRVLMTGDVEIEFEGRLP</sequence>
<evidence type="ECO:0000256" key="4">
    <source>
        <dbReference type="ARBA" id="ARBA00022605"/>
    </source>
</evidence>
<feature type="binding site" evidence="8">
    <location>
        <position position="64"/>
    </location>
    <ligand>
        <name>substrate</name>
    </ligand>
</feature>
<comment type="pathway">
    <text evidence="1 8">Amino-acid biosynthesis; L-lysine biosynthesis via DAP pathway; DL-2,6-diaminopimelate from LL-2,6-diaminopimelate: step 1/1.</text>
</comment>
<dbReference type="EMBL" id="CP029479">
    <property type="protein sequence ID" value="AWM76354.1"/>
    <property type="molecule type" value="Genomic_DNA"/>
</dbReference>
<evidence type="ECO:0000256" key="3">
    <source>
        <dbReference type="ARBA" id="ARBA00013080"/>
    </source>
</evidence>
<dbReference type="SUPFAM" id="SSF54506">
    <property type="entry name" value="Diaminopimelate epimerase-like"/>
    <property type="match status" value="2"/>
</dbReference>
<accession>A0A2Z3HYS5</accession>
<dbReference type="PANTHER" id="PTHR31689">
    <property type="entry name" value="DIAMINOPIMELATE EPIMERASE, CHLOROPLASTIC"/>
    <property type="match status" value="1"/>
</dbReference>
<name>A0A2Z3HYS5_9CAUL</name>
<comment type="similarity">
    <text evidence="2 8">Belongs to the diaminopimelate epimerase family.</text>
</comment>
<feature type="binding site" evidence="8">
    <location>
        <begin position="74"/>
        <end position="75"/>
    </location>
    <ligand>
        <name>substrate</name>
    </ligand>
</feature>
<feature type="active site" evidence="9">
    <location>
        <position position="73"/>
    </location>
</feature>
<evidence type="ECO:0000256" key="5">
    <source>
        <dbReference type="ARBA" id="ARBA00023154"/>
    </source>
</evidence>
<dbReference type="InterPro" id="IPR001653">
    <property type="entry name" value="DAP_epimerase_DapF"/>
</dbReference>
<dbReference type="AlphaFoldDB" id="A0A2Z3HYS5"/>
<evidence type="ECO:0000256" key="1">
    <source>
        <dbReference type="ARBA" id="ARBA00005196"/>
    </source>
</evidence>
<dbReference type="Pfam" id="PF01678">
    <property type="entry name" value="DAP_epimerase"/>
    <property type="match status" value="2"/>
</dbReference>
<dbReference type="EC" id="5.1.1.7" evidence="3 8"/>
<feature type="binding site" evidence="8">
    <location>
        <position position="13"/>
    </location>
    <ligand>
        <name>substrate</name>
    </ligand>
</feature>
<evidence type="ECO:0000313" key="10">
    <source>
        <dbReference type="EMBL" id="AWM76354.1"/>
    </source>
</evidence>
<dbReference type="NCBIfam" id="TIGR00652">
    <property type="entry name" value="DapF"/>
    <property type="match status" value="1"/>
</dbReference>
<comment type="catalytic activity">
    <reaction evidence="7 8">
        <text>(2S,6S)-2,6-diaminopimelate = meso-2,6-diaminopimelate</text>
        <dbReference type="Rhea" id="RHEA:15393"/>
        <dbReference type="ChEBI" id="CHEBI:57609"/>
        <dbReference type="ChEBI" id="CHEBI:57791"/>
        <dbReference type="EC" id="5.1.1.7"/>
    </reaction>
</comment>
<keyword evidence="8" id="KW-0963">Cytoplasm</keyword>
<dbReference type="PROSITE" id="PS01326">
    <property type="entry name" value="DAP_EPIMERASE"/>
    <property type="match status" value="1"/>
</dbReference>
<feature type="binding site" evidence="8">
    <location>
        <begin position="216"/>
        <end position="217"/>
    </location>
    <ligand>
        <name>substrate</name>
    </ligand>
</feature>
<comment type="subunit">
    <text evidence="8">Homodimer.</text>
</comment>
<dbReference type="KEGG" id="phb:HYN04_00405"/>
<feature type="active site" description="Proton donor" evidence="8">
    <location>
        <position position="73"/>
    </location>
</feature>
<evidence type="ECO:0000256" key="6">
    <source>
        <dbReference type="ARBA" id="ARBA00023235"/>
    </source>
</evidence>
<feature type="binding site" evidence="8">
    <location>
        <position position="155"/>
    </location>
    <ligand>
        <name>substrate</name>
    </ligand>
</feature>
<dbReference type="RefSeq" id="WP_110448923.1">
    <property type="nucleotide sequence ID" value="NZ_CP029479.1"/>
</dbReference>
<reference evidence="11" key="1">
    <citation type="submission" date="2018-05" db="EMBL/GenBank/DDBJ databases">
        <title>Genome sequencing of Phenylobacterium sp. HYN0004.</title>
        <authorList>
            <person name="Yi H."/>
            <person name="Baek C."/>
        </authorList>
    </citation>
    <scope>NUCLEOTIDE SEQUENCE [LARGE SCALE GENOMIC DNA]</scope>
    <source>
        <strain evidence="11">HYN0004</strain>
    </source>
</reference>
<protein>
    <recommendedName>
        <fullName evidence="3 8">Diaminopimelate epimerase</fullName>
        <shortName evidence="8">DAP epimerase</shortName>
        <ecNumber evidence="3 8">5.1.1.7</ecNumber>
    </recommendedName>
    <alternativeName>
        <fullName evidence="8">PLP-independent amino acid racemase</fullName>
    </alternativeName>
</protein>
<evidence type="ECO:0000256" key="8">
    <source>
        <dbReference type="HAMAP-Rule" id="MF_00197"/>
    </source>
</evidence>
<dbReference type="InterPro" id="IPR018510">
    <property type="entry name" value="DAP_epimerase_AS"/>
</dbReference>
<feature type="active site" description="Proton acceptor" evidence="8">
    <location>
        <position position="215"/>
    </location>
</feature>
<keyword evidence="6 8" id="KW-0413">Isomerase</keyword>
<evidence type="ECO:0000256" key="2">
    <source>
        <dbReference type="ARBA" id="ARBA00010219"/>
    </source>
</evidence>
<gene>
    <name evidence="8" type="primary">dapF</name>
    <name evidence="10" type="ORF">HYN04_00405</name>
</gene>
<dbReference type="HAMAP" id="MF_00197">
    <property type="entry name" value="DAP_epimerase"/>
    <property type="match status" value="1"/>
</dbReference>
<organism evidence="10 11">
    <name type="scientific">Phenylobacterium parvum</name>
    <dbReference type="NCBI Taxonomy" id="2201350"/>
    <lineage>
        <taxon>Bacteria</taxon>
        <taxon>Pseudomonadati</taxon>
        <taxon>Pseudomonadota</taxon>
        <taxon>Alphaproteobacteria</taxon>
        <taxon>Caulobacterales</taxon>
        <taxon>Caulobacteraceae</taxon>
        <taxon>Phenylobacterium</taxon>
    </lineage>
</organism>
<keyword evidence="4 8" id="KW-0028">Amino-acid biosynthesis</keyword>
<dbReference type="Proteomes" id="UP000247763">
    <property type="component" value="Chromosome"/>
</dbReference>
<comment type="subcellular location">
    <subcellularLocation>
        <location evidence="8">Cytoplasm</location>
    </subcellularLocation>
</comment>
<feature type="binding site" evidence="8">
    <location>
        <begin position="206"/>
        <end position="207"/>
    </location>
    <ligand>
        <name>substrate</name>
    </ligand>
</feature>
<dbReference type="OrthoDB" id="9805408at2"/>
<dbReference type="GO" id="GO:0005829">
    <property type="term" value="C:cytosol"/>
    <property type="evidence" value="ECO:0007669"/>
    <property type="project" value="TreeGrafter"/>
</dbReference>
<evidence type="ECO:0000256" key="7">
    <source>
        <dbReference type="ARBA" id="ARBA00051712"/>
    </source>
</evidence>